<organism evidence="1 2">
    <name type="scientific">Burkholderia stabilis</name>
    <dbReference type="NCBI Taxonomy" id="95485"/>
    <lineage>
        <taxon>Bacteria</taxon>
        <taxon>Pseudomonadati</taxon>
        <taxon>Pseudomonadota</taxon>
        <taxon>Betaproteobacteria</taxon>
        <taxon>Burkholderiales</taxon>
        <taxon>Burkholderiaceae</taxon>
        <taxon>Burkholderia</taxon>
        <taxon>Burkholderia cepacia complex</taxon>
    </lineage>
</organism>
<dbReference type="NCBIfam" id="NF040554">
    <property type="entry name" value="mini_HHHH"/>
    <property type="match status" value="1"/>
</dbReference>
<protein>
    <submittedName>
        <fullName evidence="1">Uncharacterized protein</fullName>
    </submittedName>
</protein>
<name>A0A1Y1BCQ3_9BURK</name>
<evidence type="ECO:0000313" key="1">
    <source>
        <dbReference type="EMBL" id="BAX57564.1"/>
    </source>
</evidence>
<dbReference type="Proteomes" id="UP000218432">
    <property type="component" value="Chromosome 1"/>
</dbReference>
<sequence>MICWRRRERCRARHAQISAGARGLRGAVLAPAIAEAHPHRVCHFDHHHHKMCRWVR</sequence>
<reference evidence="1 2" key="1">
    <citation type="journal article" date="2017" name="Genome Announc.">
        <title>Complete Genome Sequence of Burkholderia stabilis FERMP-21014.</title>
        <authorList>
            <person name="Konishi K."/>
            <person name="Kumagai T."/>
            <person name="Sakasegawa S."/>
            <person name="Tamura T."/>
        </authorList>
    </citation>
    <scope>NUCLEOTIDE SEQUENCE [LARGE SCALE GENOMIC DNA]</scope>
    <source>
        <strain evidence="1 2">FERMP-21014</strain>
    </source>
</reference>
<gene>
    <name evidence="1" type="ORF">BSFP_003570</name>
</gene>
<accession>A0A1Y1BCQ3</accession>
<dbReference type="AlphaFoldDB" id="A0A1Y1BCQ3"/>
<proteinExistence type="predicted"/>
<dbReference type="EMBL" id="AP018111">
    <property type="protein sequence ID" value="BAX57564.1"/>
    <property type="molecule type" value="Genomic_DNA"/>
</dbReference>
<evidence type="ECO:0000313" key="2">
    <source>
        <dbReference type="Proteomes" id="UP000218432"/>
    </source>
</evidence>